<evidence type="ECO:0000313" key="1">
    <source>
        <dbReference type="EMBL" id="XDP97985.1"/>
    </source>
</evidence>
<dbReference type="SUPFAM" id="SSF51004">
    <property type="entry name" value="C-terminal (heme d1) domain of cytochrome cd1-nitrite reductase"/>
    <property type="match status" value="1"/>
</dbReference>
<dbReference type="RefSeq" id="WP_369161379.1">
    <property type="nucleotide sequence ID" value="NZ_CP163429.1"/>
</dbReference>
<gene>
    <name evidence="1" type="ORF">AB5J57_32775</name>
</gene>
<reference evidence="1" key="1">
    <citation type="submission" date="2024-07" db="EMBL/GenBank/DDBJ databases">
        <authorList>
            <person name="Yu S.T."/>
        </authorList>
    </citation>
    <scope>NUCLEOTIDE SEQUENCE</scope>
    <source>
        <strain evidence="1">R02</strain>
    </source>
</reference>
<dbReference type="InterPro" id="IPR011048">
    <property type="entry name" value="Haem_d1_sf"/>
</dbReference>
<protein>
    <submittedName>
        <fullName evidence="1">YncE family protein</fullName>
    </submittedName>
</protein>
<name>A0AB39LYI9_9ACTN</name>
<dbReference type="PANTHER" id="PTHR47197:SF3">
    <property type="entry name" value="DIHYDRO-HEME D1 DEHYDROGENASE"/>
    <property type="match status" value="1"/>
</dbReference>
<dbReference type="PANTHER" id="PTHR47197">
    <property type="entry name" value="PROTEIN NIRF"/>
    <property type="match status" value="1"/>
</dbReference>
<dbReference type="InterPro" id="IPR011964">
    <property type="entry name" value="YVTN_b-propeller_repeat"/>
</dbReference>
<dbReference type="InterPro" id="IPR015943">
    <property type="entry name" value="WD40/YVTN_repeat-like_dom_sf"/>
</dbReference>
<dbReference type="NCBIfam" id="TIGR02276">
    <property type="entry name" value="beta_rpt_yvtn"/>
    <property type="match status" value="1"/>
</dbReference>
<proteinExistence type="predicted"/>
<dbReference type="Gene3D" id="2.130.10.10">
    <property type="entry name" value="YVTN repeat-like/Quinoprotein amine dehydrogenase"/>
    <property type="match status" value="3"/>
</dbReference>
<accession>A0AB39LYI9</accession>
<dbReference type="AlphaFoldDB" id="A0AB39LYI9"/>
<dbReference type="EMBL" id="CP163429">
    <property type="protein sequence ID" value="XDP97985.1"/>
    <property type="molecule type" value="Genomic_DNA"/>
</dbReference>
<sequence>MPGEIGPERFGEVLSPSPASPLVKIPLAKRPWKIAVTPDGRQAYVTATGFNADDWRSGAVYVIDTATSLVTATIPIGLLEGGGQIAISLDGRYAYVPNWDDHSGSGVITVIDTATNTVAKNIPTDGGRTTRGIAFAPDGRRAYALVPKTEWGTPNVVCVIDTTTQAVTARIDVTHDLKEIMITPDGRHAYVSISYDPTALIDLSTSEVSFLPANVFVYGWYKMAIASDSPRGYLFHEDGAGVSLVDLDTHQRTVAWATAGRPTDVAITPDGRHVYVTQASGNGIADLWVIDTGTNQLFPCRTWSGDARSISIAPNGLRAYVADGRERAVVVVPIA</sequence>
<organism evidence="1">
    <name type="scientific">Streptomyces sp. R02</name>
    <dbReference type="NCBI Taxonomy" id="3238623"/>
    <lineage>
        <taxon>Bacteria</taxon>
        <taxon>Bacillati</taxon>
        <taxon>Actinomycetota</taxon>
        <taxon>Actinomycetes</taxon>
        <taxon>Kitasatosporales</taxon>
        <taxon>Streptomycetaceae</taxon>
        <taxon>Streptomyces</taxon>
    </lineage>
</organism>
<dbReference type="InterPro" id="IPR051200">
    <property type="entry name" value="Host-pathogen_enzymatic-act"/>
</dbReference>